<organism evidence="3 4">
    <name type="scientific">Methylocella tundrae</name>
    <dbReference type="NCBI Taxonomy" id="227605"/>
    <lineage>
        <taxon>Bacteria</taxon>
        <taxon>Pseudomonadati</taxon>
        <taxon>Pseudomonadota</taxon>
        <taxon>Alphaproteobacteria</taxon>
        <taxon>Hyphomicrobiales</taxon>
        <taxon>Beijerinckiaceae</taxon>
        <taxon>Methylocella</taxon>
    </lineage>
</organism>
<evidence type="ECO:0000256" key="1">
    <source>
        <dbReference type="SAM" id="MobiDB-lite"/>
    </source>
</evidence>
<evidence type="ECO:0000256" key="2">
    <source>
        <dbReference type="SAM" id="SignalP"/>
    </source>
</evidence>
<feature type="signal peptide" evidence="2">
    <location>
        <begin position="1"/>
        <end position="21"/>
    </location>
</feature>
<sequence>MGGSNLTALVLMMAMSAAASAQTSAPDPSDGSRDPAAPNLINRDYLTPTGETVPHPGASQSAGVTTLDRAIQRRDNAVENGICSNC</sequence>
<dbReference type="EMBL" id="LR536450">
    <property type="protein sequence ID" value="VFU08725.1"/>
    <property type="molecule type" value="Genomic_DNA"/>
</dbReference>
<feature type="chain" id="PRO_5020349980" evidence="2">
    <location>
        <begin position="22"/>
        <end position="86"/>
    </location>
</feature>
<dbReference type="OrthoDB" id="8454416at2"/>
<feature type="region of interest" description="Disordered" evidence="1">
    <location>
        <begin position="17"/>
        <end position="65"/>
    </location>
</feature>
<reference evidence="3 4" key="1">
    <citation type="submission" date="2019-03" db="EMBL/GenBank/DDBJ databases">
        <authorList>
            <person name="Kox A.R. M."/>
        </authorList>
    </citation>
    <scope>NUCLEOTIDE SEQUENCE [LARGE SCALE GENOMIC DNA]</scope>
    <source>
        <strain evidence="3">MTUNDRAET4 annotated genome</strain>
    </source>
</reference>
<evidence type="ECO:0000313" key="3">
    <source>
        <dbReference type="EMBL" id="VFU08725.1"/>
    </source>
</evidence>
<keyword evidence="2" id="KW-0732">Signal</keyword>
<proteinExistence type="predicted"/>
<name>A0A4U8YZN7_METTU</name>
<protein>
    <submittedName>
        <fullName evidence="3">Uncharacterized protein</fullName>
    </submittedName>
</protein>
<evidence type="ECO:0000313" key="4">
    <source>
        <dbReference type="Proteomes" id="UP000294360"/>
    </source>
</evidence>
<dbReference type="AlphaFoldDB" id="A0A4U8YZN7"/>
<dbReference type="Proteomes" id="UP000294360">
    <property type="component" value="Chromosome"/>
</dbReference>
<dbReference type="RefSeq" id="WP_134488807.1">
    <property type="nucleotide sequence ID" value="NZ_CP139089.1"/>
</dbReference>
<gene>
    <name evidence="3" type="ORF">MTUNDRAET4_1832</name>
</gene>
<accession>A0A4U8YZN7</accession>
<dbReference type="KEGG" id="mtun:MTUNDRAET4_1832"/>